<dbReference type="Proteomes" id="UP001223547">
    <property type="component" value="Unassembled WGS sequence"/>
</dbReference>
<evidence type="ECO:0000313" key="3">
    <source>
        <dbReference type="Proteomes" id="UP001223547"/>
    </source>
</evidence>
<name>A0ABT7HBA1_9GAMM</name>
<proteinExistence type="predicted"/>
<evidence type="ECO:0000313" key="2">
    <source>
        <dbReference type="EMBL" id="MDK9557638.1"/>
    </source>
</evidence>
<feature type="region of interest" description="Disordered" evidence="1">
    <location>
        <begin position="310"/>
        <end position="345"/>
    </location>
</feature>
<reference evidence="2 3" key="1">
    <citation type="submission" date="2023-05" db="EMBL/GenBank/DDBJ databases">
        <title>Marinobacter albus sp. nov., a marine bacterium isolated from sand in a coastal intertidal zone of huludao.</title>
        <authorList>
            <person name="Deng T."/>
        </authorList>
    </citation>
    <scope>NUCLEOTIDE SEQUENCE [LARGE SCALE GENOMIC DNA]</scope>
    <source>
        <strain evidence="2 3">M216</strain>
    </source>
</reference>
<dbReference type="RefSeq" id="WP_285367850.1">
    <property type="nucleotide sequence ID" value="NZ_JASSQD010000001.1"/>
</dbReference>
<keyword evidence="3" id="KW-1185">Reference proteome</keyword>
<organism evidence="2 3">
    <name type="scientific">Marinobacter albus</name>
    <dbReference type="NCBI Taxonomy" id="3030833"/>
    <lineage>
        <taxon>Bacteria</taxon>
        <taxon>Pseudomonadati</taxon>
        <taxon>Pseudomonadota</taxon>
        <taxon>Gammaproteobacteria</taxon>
        <taxon>Pseudomonadales</taxon>
        <taxon>Marinobacteraceae</taxon>
        <taxon>Marinobacter</taxon>
    </lineage>
</organism>
<comment type="caution">
    <text evidence="2">The sequence shown here is derived from an EMBL/GenBank/DDBJ whole genome shotgun (WGS) entry which is preliminary data.</text>
</comment>
<evidence type="ECO:0000256" key="1">
    <source>
        <dbReference type="SAM" id="MobiDB-lite"/>
    </source>
</evidence>
<accession>A0ABT7HBA1</accession>
<sequence>MPGKALVLLMLVTTCVVGTGYFLSADNTSTFEWLNIPFSDSVRQDIPAGQAIKDRHLATTQSAPRQPGDNALGFMLTSIADQYTQNTRYPSWSIPLSPAQARGYQGNRYHPVSLPLGDDGHFTVTLEKYRFTKGESILVVASLTGPQVVSDRLQATLEATQVREAVASTNLDSSDSRGFYEGSLESDEDPGEYRLIVEAQVDGKPVRHVSTLTIEPYLGDFEGLGDTYLNDNNLVIPVHFSPETPGFYALSAQLYAGQTPIAQLQSEQRLDMGADTILLKAHGTVLANREVQGQLELRNLQIRQLPARPGERTNYAFGPEEGYSFSPPDLENLRDAPSVDPESERRAALLRQLADKF</sequence>
<gene>
    <name evidence="2" type="ORF">QQF73_08390</name>
</gene>
<dbReference type="EMBL" id="JASSQD010000001">
    <property type="protein sequence ID" value="MDK9557638.1"/>
    <property type="molecule type" value="Genomic_DNA"/>
</dbReference>
<protein>
    <submittedName>
        <fullName evidence="2">Uncharacterized protein</fullName>
    </submittedName>
</protein>